<dbReference type="InterPro" id="IPR002035">
    <property type="entry name" value="VWF_A"/>
</dbReference>
<dbReference type="SMART" id="SM00382">
    <property type="entry name" value="AAA"/>
    <property type="match status" value="3"/>
</dbReference>
<reference evidence="3 4" key="1">
    <citation type="journal article" date="2023" name="BMC Biol.">
        <title>The compact genome of the sponge Oopsacas minuta (Hexactinellida) is lacking key metazoan core genes.</title>
        <authorList>
            <person name="Santini S."/>
            <person name="Schenkelaars Q."/>
            <person name="Jourda C."/>
            <person name="Duchesne M."/>
            <person name="Belahbib H."/>
            <person name="Rocher C."/>
            <person name="Selva M."/>
            <person name="Riesgo A."/>
            <person name="Vervoort M."/>
            <person name="Leys S.P."/>
            <person name="Kodjabachian L."/>
            <person name="Le Bivic A."/>
            <person name="Borchiellini C."/>
            <person name="Claverie J.M."/>
            <person name="Renard E."/>
        </authorList>
    </citation>
    <scope>NUCLEOTIDE SEQUENCE [LARGE SCALE GENOMIC DNA]</scope>
    <source>
        <strain evidence="3">SPO-2</strain>
    </source>
</reference>
<keyword evidence="4" id="KW-1185">Reference proteome</keyword>
<dbReference type="Proteomes" id="UP001165289">
    <property type="component" value="Unassembled WGS sequence"/>
</dbReference>
<evidence type="ECO:0000256" key="1">
    <source>
        <dbReference type="SAM" id="MobiDB-lite"/>
    </source>
</evidence>
<protein>
    <submittedName>
        <fullName evidence="3">von Willebrand factor A domain-containing protein 8</fullName>
    </submittedName>
</protein>
<feature type="compositionally biased region" description="Basic and acidic residues" evidence="1">
    <location>
        <begin position="1442"/>
        <end position="1453"/>
    </location>
</feature>
<dbReference type="SUPFAM" id="SSF52540">
    <property type="entry name" value="P-loop containing nucleoside triphosphate hydrolases"/>
    <property type="match status" value="3"/>
</dbReference>
<accession>A0AAV7JKS3</accession>
<name>A0AAV7JKS3_9METZ</name>
<dbReference type="Gene3D" id="3.40.50.300">
    <property type="entry name" value="P-loop containing nucleotide triphosphate hydrolases"/>
    <property type="match status" value="3"/>
</dbReference>
<dbReference type="GO" id="GO:0005737">
    <property type="term" value="C:cytoplasm"/>
    <property type="evidence" value="ECO:0007669"/>
    <property type="project" value="TreeGrafter"/>
</dbReference>
<gene>
    <name evidence="3" type="ORF">LOD99_11819</name>
</gene>
<feature type="region of interest" description="Disordered" evidence="1">
    <location>
        <begin position="1442"/>
        <end position="1468"/>
    </location>
</feature>
<dbReference type="Pfam" id="PF07728">
    <property type="entry name" value="AAA_5"/>
    <property type="match status" value="3"/>
</dbReference>
<evidence type="ECO:0000313" key="3">
    <source>
        <dbReference type="EMBL" id="KAI6649454.1"/>
    </source>
</evidence>
<dbReference type="GO" id="GO:0016887">
    <property type="term" value="F:ATP hydrolysis activity"/>
    <property type="evidence" value="ECO:0007669"/>
    <property type="project" value="InterPro"/>
</dbReference>
<dbReference type="EMBL" id="JAKMXF010000321">
    <property type="protein sequence ID" value="KAI6649454.1"/>
    <property type="molecule type" value="Genomic_DNA"/>
</dbReference>
<dbReference type="InterPro" id="IPR011704">
    <property type="entry name" value="ATPase_dyneun-rel_AAA"/>
</dbReference>
<dbReference type="InterPro" id="IPR027417">
    <property type="entry name" value="P-loop_NTPase"/>
</dbReference>
<dbReference type="PANTHER" id="PTHR21610">
    <property type="entry name" value="VON WILLEBRAND FACTOR A DOMAIN-CONTAINING PROTEIN 8"/>
    <property type="match status" value="1"/>
</dbReference>
<evidence type="ECO:0000259" key="2">
    <source>
        <dbReference type="PROSITE" id="PS50234"/>
    </source>
</evidence>
<feature type="domain" description="VWFA" evidence="2">
    <location>
        <begin position="1607"/>
        <end position="1789"/>
    </location>
</feature>
<dbReference type="InterPro" id="IPR039891">
    <property type="entry name" value="VWA8"/>
</dbReference>
<comment type="caution">
    <text evidence="3">The sequence shown here is derived from an EMBL/GenBank/DDBJ whole genome shotgun (WGS) entry which is preliminary data.</text>
</comment>
<proteinExistence type="predicted"/>
<dbReference type="InterPro" id="IPR036465">
    <property type="entry name" value="vWFA_dom_sf"/>
</dbReference>
<dbReference type="SUPFAM" id="SSF53300">
    <property type="entry name" value="vWA-like"/>
    <property type="match status" value="1"/>
</dbReference>
<dbReference type="FunFam" id="3.40.50.300:FF:000587">
    <property type="entry name" value="von Willebrand factor A domain containing 8"/>
    <property type="match status" value="1"/>
</dbReference>
<evidence type="ECO:0000313" key="4">
    <source>
        <dbReference type="Proteomes" id="UP001165289"/>
    </source>
</evidence>
<dbReference type="GO" id="GO:0005524">
    <property type="term" value="F:ATP binding"/>
    <property type="evidence" value="ECO:0007669"/>
    <property type="project" value="InterPro"/>
</dbReference>
<dbReference type="PANTHER" id="PTHR21610:SF9">
    <property type="entry name" value="VON WILLEBRAND FACTOR A DOMAIN-CONTAINING PROTEIN 8"/>
    <property type="match status" value="1"/>
</dbReference>
<dbReference type="Gene3D" id="3.40.50.410">
    <property type="entry name" value="von Willebrand factor, type A domain"/>
    <property type="match status" value="1"/>
</dbReference>
<dbReference type="InterPro" id="IPR003593">
    <property type="entry name" value="AAA+_ATPase"/>
</dbReference>
<dbReference type="PROSITE" id="PS50234">
    <property type="entry name" value="VWFA"/>
    <property type="match status" value="1"/>
</dbReference>
<dbReference type="SMART" id="SM00327">
    <property type="entry name" value="VWA"/>
    <property type="match status" value="1"/>
</dbReference>
<organism evidence="3 4">
    <name type="scientific">Oopsacas minuta</name>
    <dbReference type="NCBI Taxonomy" id="111878"/>
    <lineage>
        <taxon>Eukaryota</taxon>
        <taxon>Metazoa</taxon>
        <taxon>Porifera</taxon>
        <taxon>Hexactinellida</taxon>
        <taxon>Hexasterophora</taxon>
        <taxon>Lyssacinosida</taxon>
        <taxon>Leucopsacidae</taxon>
        <taxon>Oopsacas</taxon>
    </lineage>
</organism>
<sequence length="1795" mass="200775">MANSFLLKSLACHNTALSHFRSTQYSRQQHRLFSQEVVHIGNISKFVHPPKNPSLVPSGFLPPGGVSFINGSLAEHLRWCMQKDLLGQDMFLVGGAGPARREVALAYCELTSREVEYLSLSRDATESELKQRREIVDGSGIYVDQAAVRAALAGRILVLDGIERAERNVLPLIHNLLENREMRLEDGRILLAPDRFDKLQASLSAGRLKEMGLERVSENFRVIALGLPVPPYRGHSLDPPLRSRFQARLIPEIPFQELLTSLTNTLSQLSPNQVNNFLSILYTLHKMDISNISAGANLKIDIPFHQVVSMLRDVESGKMSYKGALDYLIPLHQYDSKLREVVTSLSKRFNLQLRTTPTTQLDTVISPYLQHNIVMTQYHATALHELERLCTMGDIAVVGSRGSGKSLLVDILSRRVNRDTTEIFCYRDMTARDLLQQRVTNIGTGNTGWKNAPLIEAAIKGNIAVLDGLQRLDVSTLASLQSLVTHRFVYLPDGSRLIPADQYNKLIKENQLTESDLSEQRVYPVHPQFRIIGISEPPAPTQVTPNKWLGSEALAMFRIKSLPDLTPAIELSIIHTLYPELKGNTSLSQLIQLISSLRENKNDVTSQYLAQSLSTRQLLRLAKRLVDTDTPLLELVKKACLYRFLTPLARNTLEEQLIRHNLHSTGSVADTAIDWSRVRTVHNLTTEELALVPDILFYENKQQERVLSAMLADYLSGEHLLLIGNQGVGKNKLADTLLQRLSRPREYIQLHRDSTVQCLTTQPVLREGRLEYLDSPLVKAVKKGYTLVVDEADKAPLHVSSVLKGLVEGRGINLPDGRRILPSSSVNTDTNGIPVHSDFRMIVLANRPGFPFMGNNFFASMGDLFSTHAVDNPDFNSELSLIKSYAPSLSNEVIKRLLAVMQELRTMADEGTLRYPYSTRESVAIAKHLALFPQEGLANAVRNVFDFDSFDRDTQKLLMQVLHKHGIPLGASPSNVKLAKQSPLPPARHFSTWSISEQKQSLQAFSPSPLKTSSLFTLPVSNNPLARSYHRGQGFTEIVASWSLPIEQRNSINNIKIASSTDGNSGQYLHLIANNPITLYTMKLADKSPVNIEDNKTHLSSDSLLVSDLFFCYPSTRREGWSPNFKLCPLSEPYNGQIVLFESESKTWLWLDPINHSGRWLKTKTAVSTLANRFRINLSEEEINIAECSEANRIYSYTKGDSIMYCFDLDSMLVHRQQFPFPIDYMIQLKKQKWLATSDNNAFLCTHRDSNSYFPDKIHSVDPSNTQLINSAFNVKCTNSQSSDSAQLICSNSNIYAGYSTCKTNRNTISTHDRPSPAIESVSSAILSQSKSVLNLISTNNGINETTLEAVDLDNLTLTEYTLPKLDAIKYLNLQDTTDYLLASAPYTDDVIVTDRLGHVLQLELSPRSLEASLAAWREMVGIGTGDRVRVSRERFSGEDVKYPKHGRVDPKNAPHVGGNTWAGGTGGRDTAGLGGKGGPYRLDAGHDVFQLSDEEKSNVPDEVMQAAREMGLKAFKERMKEIEMSSHDATLYQQYLSKVQPQITALRETLTALQNKGSERGWLRHQTTGDLDDSKLVDSISGERNVFVRRGEEEKEAGTPDTEARRMRLVVDVSGSMYRFNSIDGRMERSMESVLMVLDAFKGFEEKVRLEITGHSGDDSRIEFVADNSVPANENERLLVLKKMLAHSQYCWSGDTTLEATQRAVRELARQEGEQNYLVVLSDANFTRYGINAGEYGDVLMSEPRVNAFVIFIGSLGDQAMILKNRLPVGKAYVCMDTRDVPNILKQIFASSLE</sequence>